<proteinExistence type="predicted"/>
<keyword evidence="4" id="KW-1185">Reference proteome</keyword>
<gene>
    <name evidence="3" type="ORF">QE152_g32301</name>
</gene>
<protein>
    <submittedName>
        <fullName evidence="3">Uncharacterized protein</fullName>
    </submittedName>
</protein>
<feature type="transmembrane region" description="Helical" evidence="2">
    <location>
        <begin position="69"/>
        <end position="93"/>
    </location>
</feature>
<feature type="region of interest" description="Disordered" evidence="1">
    <location>
        <begin position="1"/>
        <end position="28"/>
    </location>
</feature>
<dbReference type="EMBL" id="JASPKY010000469">
    <property type="protein sequence ID" value="KAK9695829.1"/>
    <property type="molecule type" value="Genomic_DNA"/>
</dbReference>
<evidence type="ECO:0000313" key="4">
    <source>
        <dbReference type="Proteomes" id="UP001458880"/>
    </source>
</evidence>
<comment type="caution">
    <text evidence="3">The sequence shown here is derived from an EMBL/GenBank/DDBJ whole genome shotgun (WGS) entry which is preliminary data.</text>
</comment>
<dbReference type="SUPFAM" id="SSF81324">
    <property type="entry name" value="Voltage-gated potassium channels"/>
    <property type="match status" value="1"/>
</dbReference>
<keyword evidence="2" id="KW-1133">Transmembrane helix</keyword>
<feature type="compositionally biased region" description="Low complexity" evidence="1">
    <location>
        <begin position="1"/>
        <end position="21"/>
    </location>
</feature>
<evidence type="ECO:0000256" key="2">
    <source>
        <dbReference type="SAM" id="Phobius"/>
    </source>
</evidence>
<name>A0AAW1J059_POPJA</name>
<accession>A0AAW1J059</accession>
<sequence length="246" mass="28055">MIRDPISSTSPTTPSYPGFSPHSPYMRRISPPGSPAPKKCCYEHKEQQYQTETFLCCCYTCPTKSSTSILATLGVCCLVLGYTIVGAFTFMALEGGFHHDTAVAASKSKPRTENNVISDLRTQTVDRLWSITENLNNPELLYRTQTVDRLWSITENLNILYRENWTKLATEEVLEFQEALFRALKSTGSGYIENSADGTIFYHHHTHRWSFSSSFLYSLTLITNKGRYFIITIRTDGVLARRFYIR</sequence>
<dbReference type="Proteomes" id="UP001458880">
    <property type="component" value="Unassembled WGS sequence"/>
</dbReference>
<keyword evidence="2" id="KW-0812">Transmembrane</keyword>
<dbReference type="AlphaFoldDB" id="A0AAW1J059"/>
<evidence type="ECO:0000313" key="3">
    <source>
        <dbReference type="EMBL" id="KAK9695829.1"/>
    </source>
</evidence>
<organism evidence="3 4">
    <name type="scientific">Popillia japonica</name>
    <name type="common">Japanese beetle</name>
    <dbReference type="NCBI Taxonomy" id="7064"/>
    <lineage>
        <taxon>Eukaryota</taxon>
        <taxon>Metazoa</taxon>
        <taxon>Ecdysozoa</taxon>
        <taxon>Arthropoda</taxon>
        <taxon>Hexapoda</taxon>
        <taxon>Insecta</taxon>
        <taxon>Pterygota</taxon>
        <taxon>Neoptera</taxon>
        <taxon>Endopterygota</taxon>
        <taxon>Coleoptera</taxon>
        <taxon>Polyphaga</taxon>
        <taxon>Scarabaeiformia</taxon>
        <taxon>Scarabaeidae</taxon>
        <taxon>Rutelinae</taxon>
        <taxon>Popillia</taxon>
    </lineage>
</organism>
<reference evidence="3 4" key="1">
    <citation type="journal article" date="2024" name="BMC Genomics">
        <title>De novo assembly and annotation of Popillia japonica's genome with initial clues to its potential as an invasive pest.</title>
        <authorList>
            <person name="Cucini C."/>
            <person name="Boschi S."/>
            <person name="Funari R."/>
            <person name="Cardaioli E."/>
            <person name="Iannotti N."/>
            <person name="Marturano G."/>
            <person name="Paoli F."/>
            <person name="Bruttini M."/>
            <person name="Carapelli A."/>
            <person name="Frati F."/>
            <person name="Nardi F."/>
        </authorList>
    </citation>
    <scope>NUCLEOTIDE SEQUENCE [LARGE SCALE GENOMIC DNA]</scope>
    <source>
        <strain evidence="3">DMR45628</strain>
    </source>
</reference>
<dbReference type="Gene3D" id="1.10.287.70">
    <property type="match status" value="1"/>
</dbReference>
<keyword evidence="2" id="KW-0472">Membrane</keyword>
<evidence type="ECO:0000256" key="1">
    <source>
        <dbReference type="SAM" id="MobiDB-lite"/>
    </source>
</evidence>